<dbReference type="AlphaFoldDB" id="A0AA41W309"/>
<feature type="transmembrane region" description="Helical" evidence="8">
    <location>
        <begin position="184"/>
        <end position="202"/>
    </location>
</feature>
<dbReference type="Pfam" id="PF16913">
    <property type="entry name" value="PUNUT"/>
    <property type="match status" value="2"/>
</dbReference>
<feature type="transmembrane region" description="Helical" evidence="8">
    <location>
        <begin position="5"/>
        <end position="28"/>
    </location>
</feature>
<evidence type="ECO:0000256" key="2">
    <source>
        <dbReference type="ARBA" id="ARBA00006213"/>
    </source>
</evidence>
<feature type="transmembrane region" description="Helical" evidence="8">
    <location>
        <begin position="70"/>
        <end position="88"/>
    </location>
</feature>
<protein>
    <submittedName>
        <fullName evidence="9">Uncharacterized protein</fullName>
    </submittedName>
</protein>
<dbReference type="InterPro" id="IPR030182">
    <property type="entry name" value="PUP_plant"/>
</dbReference>
<evidence type="ECO:0000256" key="8">
    <source>
        <dbReference type="SAM" id="Phobius"/>
    </source>
</evidence>
<dbReference type="EMBL" id="JAJJMA010346749">
    <property type="protein sequence ID" value="MCL7052166.1"/>
    <property type="molecule type" value="Genomic_DNA"/>
</dbReference>
<comment type="similarity">
    <text evidence="2">Belongs to the purine permeases (TC 2.A.7.14) family.</text>
</comment>
<accession>A0AA41W309</accession>
<keyword evidence="10" id="KW-1185">Reference proteome</keyword>
<evidence type="ECO:0000256" key="4">
    <source>
        <dbReference type="ARBA" id="ARBA00022692"/>
    </source>
</evidence>
<feature type="transmembrane region" description="Helical" evidence="8">
    <location>
        <begin position="40"/>
        <end position="58"/>
    </location>
</feature>
<evidence type="ECO:0000256" key="6">
    <source>
        <dbReference type="ARBA" id="ARBA00023136"/>
    </source>
</evidence>
<feature type="transmembrane region" description="Helical" evidence="8">
    <location>
        <begin position="108"/>
        <end position="131"/>
    </location>
</feature>
<reference evidence="9" key="1">
    <citation type="submission" date="2022-03" db="EMBL/GenBank/DDBJ databases">
        <title>A functionally conserved STORR gene fusion in Papaver species that diverged 16.8 million years ago.</title>
        <authorList>
            <person name="Catania T."/>
        </authorList>
    </citation>
    <scope>NUCLEOTIDE SEQUENCE</scope>
    <source>
        <strain evidence="9">S-191538</strain>
    </source>
</reference>
<organism evidence="9 10">
    <name type="scientific">Papaver nudicaule</name>
    <name type="common">Iceland poppy</name>
    <dbReference type="NCBI Taxonomy" id="74823"/>
    <lineage>
        <taxon>Eukaryota</taxon>
        <taxon>Viridiplantae</taxon>
        <taxon>Streptophyta</taxon>
        <taxon>Embryophyta</taxon>
        <taxon>Tracheophyta</taxon>
        <taxon>Spermatophyta</taxon>
        <taxon>Magnoliopsida</taxon>
        <taxon>Ranunculales</taxon>
        <taxon>Papaveraceae</taxon>
        <taxon>Papaveroideae</taxon>
        <taxon>Papaver</taxon>
    </lineage>
</organism>
<dbReference type="GO" id="GO:0005345">
    <property type="term" value="F:purine nucleobase transmembrane transporter activity"/>
    <property type="evidence" value="ECO:0007669"/>
    <property type="project" value="UniProtKB-ARBA"/>
</dbReference>
<keyword evidence="5 8" id="KW-1133">Transmembrane helix</keyword>
<name>A0AA41W309_PAPNU</name>
<dbReference type="GO" id="GO:0016020">
    <property type="term" value="C:membrane"/>
    <property type="evidence" value="ECO:0007669"/>
    <property type="project" value="UniProtKB-SubCell"/>
</dbReference>
<sequence length="295" mass="32580">MKWGLLLLSSTFYFVGLVGGPLLLRLYFLHGGNRKWLSSWSQMAGFPGLLVPLTILYYRRDHTLPNINFFASRKLLLCAALIGLAQGLQNFIRAGDRPPGVSNSQYLLGFFMTIASAAIVGFILVSTQVAYAKANQSMTYPIVLQFQFCLSLFATVFSTFGGLINKDFSAMHEEATGYKVGAKAYYLVLVSNMVVWQIMFVGRVGIRASTMVLYLGRLLCTSSLFAGVMTSTFLPITQVAAVLTFHESFPAEKGMALALTLWGFVSYLFGSYKNTNKQTKKPAHESKETAIQSND</sequence>
<keyword evidence="3" id="KW-0813">Transport</keyword>
<gene>
    <name evidence="9" type="ORF">MKW94_026389</name>
</gene>
<evidence type="ECO:0000313" key="9">
    <source>
        <dbReference type="EMBL" id="MCL7052166.1"/>
    </source>
</evidence>
<evidence type="ECO:0000313" key="10">
    <source>
        <dbReference type="Proteomes" id="UP001177140"/>
    </source>
</evidence>
<comment type="caution">
    <text evidence="9">The sequence shown here is derived from an EMBL/GenBank/DDBJ whole genome shotgun (WGS) entry which is preliminary data.</text>
</comment>
<feature type="transmembrane region" description="Helical" evidence="8">
    <location>
        <begin position="143"/>
        <end position="164"/>
    </location>
</feature>
<keyword evidence="4 8" id="KW-0812">Transmembrane</keyword>
<feature type="transmembrane region" description="Helical" evidence="8">
    <location>
        <begin position="254"/>
        <end position="272"/>
    </location>
</feature>
<evidence type="ECO:0000256" key="3">
    <source>
        <dbReference type="ARBA" id="ARBA00022448"/>
    </source>
</evidence>
<proteinExistence type="inferred from homology"/>
<dbReference type="PANTHER" id="PTHR31376:SF105">
    <property type="entry name" value="PURINE PERMEASE-RELATED"/>
    <property type="match status" value="1"/>
</dbReference>
<dbReference type="PANTHER" id="PTHR31376">
    <property type="entry name" value="OS09G0467300 PROTEIN-RELATED"/>
    <property type="match status" value="1"/>
</dbReference>
<feature type="transmembrane region" description="Helical" evidence="8">
    <location>
        <begin position="214"/>
        <end position="234"/>
    </location>
</feature>
<evidence type="ECO:0000256" key="7">
    <source>
        <dbReference type="SAM" id="MobiDB-lite"/>
    </source>
</evidence>
<keyword evidence="6 8" id="KW-0472">Membrane</keyword>
<dbReference type="GO" id="GO:0015211">
    <property type="term" value="F:purine nucleoside transmembrane transporter activity"/>
    <property type="evidence" value="ECO:0007669"/>
    <property type="project" value="InterPro"/>
</dbReference>
<evidence type="ECO:0000256" key="5">
    <source>
        <dbReference type="ARBA" id="ARBA00022989"/>
    </source>
</evidence>
<feature type="region of interest" description="Disordered" evidence="7">
    <location>
        <begin position="276"/>
        <end position="295"/>
    </location>
</feature>
<dbReference type="Proteomes" id="UP001177140">
    <property type="component" value="Unassembled WGS sequence"/>
</dbReference>
<evidence type="ECO:0000256" key="1">
    <source>
        <dbReference type="ARBA" id="ARBA00004370"/>
    </source>
</evidence>
<comment type="subcellular location">
    <subcellularLocation>
        <location evidence="1">Membrane</location>
    </subcellularLocation>
</comment>